<dbReference type="AlphaFoldDB" id="A0A0T6BHI1"/>
<dbReference type="OrthoDB" id="5835618at2759"/>
<comment type="caution">
    <text evidence="1">The sequence shown here is derived from an EMBL/GenBank/DDBJ whole genome shotgun (WGS) entry which is preliminary data.</text>
</comment>
<keyword evidence="2" id="KW-1185">Reference proteome</keyword>
<protein>
    <submittedName>
        <fullName evidence="1">Uncharacterized protein</fullName>
    </submittedName>
</protein>
<proteinExistence type="predicted"/>
<accession>A0A0T6BHI1</accession>
<gene>
    <name evidence="1" type="ORF">AMK59_1381</name>
</gene>
<name>A0A0T6BHI1_9SCAR</name>
<dbReference type="GO" id="GO:0005739">
    <property type="term" value="C:mitochondrion"/>
    <property type="evidence" value="ECO:0007669"/>
    <property type="project" value="TreeGrafter"/>
</dbReference>
<dbReference type="EMBL" id="LJIG01000303">
    <property type="protein sequence ID" value="KRT86637.1"/>
    <property type="molecule type" value="Genomic_DNA"/>
</dbReference>
<dbReference type="PANTHER" id="PTHR15889:SF2">
    <property type="entry name" value="LARGE RIBOSOMAL SUBUNIT PROTEIN ML37"/>
    <property type="match status" value="1"/>
</dbReference>
<dbReference type="InterPro" id="IPR052482">
    <property type="entry name" value="mtLSU_mL37"/>
</dbReference>
<dbReference type="Proteomes" id="UP000051574">
    <property type="component" value="Unassembled WGS sequence"/>
</dbReference>
<organism evidence="1 2">
    <name type="scientific">Oryctes borbonicus</name>
    <dbReference type="NCBI Taxonomy" id="1629725"/>
    <lineage>
        <taxon>Eukaryota</taxon>
        <taxon>Metazoa</taxon>
        <taxon>Ecdysozoa</taxon>
        <taxon>Arthropoda</taxon>
        <taxon>Hexapoda</taxon>
        <taxon>Insecta</taxon>
        <taxon>Pterygota</taxon>
        <taxon>Neoptera</taxon>
        <taxon>Endopterygota</taxon>
        <taxon>Coleoptera</taxon>
        <taxon>Polyphaga</taxon>
        <taxon>Scarabaeiformia</taxon>
        <taxon>Scarabaeidae</taxon>
        <taxon>Dynastinae</taxon>
        <taxon>Oryctes</taxon>
    </lineage>
</organism>
<sequence>MTKTKVPLICLTKDWFYNYLCRQIKTHWWSRSKIRVIQTGAEEELRKRNIPVYQPEDILKEDSVPESVEVLSLKPEPPKRDKTHPDWKDRICHILRDENVLLEGLTQAKIITNTVEVQGGLPEIIDVNQSIRGVNRRVKEIILSSHLFDAEQKKLPKIKDPLRPAFNFPRVYGITQERRNTLLISKLLQLIEVLVEPATVKNRAIFNDLYFSYPFEKNDRLIQFELRGDTLLTSSEPLKKIYDEDTSSITLPNIEPIKETVTLNQEHIYQIRSCYRRFSIKIDEYFILFITTLLSY</sequence>
<evidence type="ECO:0000313" key="2">
    <source>
        <dbReference type="Proteomes" id="UP000051574"/>
    </source>
</evidence>
<dbReference type="PANTHER" id="PTHR15889">
    <property type="entry name" value="MITOCHONDRIAL RIBOSOMAL PROTEIN L37"/>
    <property type="match status" value="1"/>
</dbReference>
<reference evidence="1 2" key="1">
    <citation type="submission" date="2015-09" db="EMBL/GenBank/DDBJ databases">
        <title>Draft genome of the scarab beetle Oryctes borbonicus.</title>
        <authorList>
            <person name="Meyer J.M."/>
            <person name="Markov G.V."/>
            <person name="Baskaran P."/>
            <person name="Herrmann M."/>
            <person name="Sommer R.J."/>
            <person name="Roedelsperger C."/>
        </authorList>
    </citation>
    <scope>NUCLEOTIDE SEQUENCE [LARGE SCALE GENOMIC DNA]</scope>
    <source>
        <strain evidence="1">OB123</strain>
        <tissue evidence="1">Whole animal</tissue>
    </source>
</reference>
<evidence type="ECO:0000313" key="1">
    <source>
        <dbReference type="EMBL" id="KRT86637.1"/>
    </source>
</evidence>